<dbReference type="Proteomes" id="UP000070257">
    <property type="component" value="Unassembled WGS sequence"/>
</dbReference>
<organism evidence="2 3">
    <name type="scientific">candidate division MSBL1 archaeon SCGC-AAA259J03</name>
    <dbReference type="NCBI Taxonomy" id="1698269"/>
    <lineage>
        <taxon>Archaea</taxon>
        <taxon>Methanobacteriati</taxon>
        <taxon>Methanobacteriota</taxon>
        <taxon>candidate division MSBL1</taxon>
    </lineage>
</organism>
<dbReference type="PANTHER" id="PTHR12746:SF2">
    <property type="entry name" value="60S RIBOSOMAL EXPORT PROTEIN NMD3"/>
    <property type="match status" value="1"/>
</dbReference>
<evidence type="ECO:0000313" key="2">
    <source>
        <dbReference type="EMBL" id="KXA98876.1"/>
    </source>
</evidence>
<name>A0A656YXE5_9EURY</name>
<gene>
    <name evidence="2" type="ORF">AKJ39_00515</name>
</gene>
<dbReference type="GO" id="GO:0043023">
    <property type="term" value="F:ribosomal large subunit binding"/>
    <property type="evidence" value="ECO:0007669"/>
    <property type="project" value="InterPro"/>
</dbReference>
<protein>
    <recommendedName>
        <fullName evidence="1">Nmd3 N-terminal domain-containing protein</fullName>
    </recommendedName>
</protein>
<accession>A0A656YXE5</accession>
<reference evidence="2 3" key="1">
    <citation type="journal article" date="2016" name="Sci. Rep.">
        <title>Metabolic traits of an uncultured archaeal lineage -MSBL1- from brine pools of the Red Sea.</title>
        <authorList>
            <person name="Mwirichia R."/>
            <person name="Alam I."/>
            <person name="Rashid M."/>
            <person name="Vinu M."/>
            <person name="Ba-Alawi W."/>
            <person name="Anthony Kamau A."/>
            <person name="Kamanda Ngugi D."/>
            <person name="Goker M."/>
            <person name="Klenk H.P."/>
            <person name="Bajic V."/>
            <person name="Stingl U."/>
        </authorList>
    </citation>
    <scope>NUCLEOTIDE SEQUENCE [LARGE SCALE GENOMIC DNA]</scope>
    <source>
        <strain evidence="2">SCGC-AAA259J03</strain>
    </source>
</reference>
<dbReference type="InterPro" id="IPR039768">
    <property type="entry name" value="Nmd3"/>
</dbReference>
<dbReference type="PANTHER" id="PTHR12746">
    <property type="entry name" value="NONSENSE-MEDIATED MRNA DECAY PROTEIN 3"/>
    <property type="match status" value="1"/>
</dbReference>
<dbReference type="EMBL" id="LHXT01000003">
    <property type="protein sequence ID" value="KXA98876.1"/>
    <property type="molecule type" value="Genomic_DNA"/>
</dbReference>
<dbReference type="InterPro" id="IPR007064">
    <property type="entry name" value="Nmd3_N"/>
</dbReference>
<dbReference type="AlphaFoldDB" id="A0A656YXE5"/>
<dbReference type="GO" id="GO:0005737">
    <property type="term" value="C:cytoplasm"/>
    <property type="evidence" value="ECO:0007669"/>
    <property type="project" value="TreeGrafter"/>
</dbReference>
<comment type="caution">
    <text evidence="2">The sequence shown here is derived from an EMBL/GenBank/DDBJ whole genome shotgun (WGS) entry which is preliminary data.</text>
</comment>
<sequence>MPKKFCYKCGNLEEENSPLIEGLCRDCFLSENPLIEAPEQIELKTCKQCGAYYIDGTPHDLEKNPTEEYLEASKELASSKAKVLQKTPTGLQYEDFKDSKGVNIGFDADYTSPEDIKVEMNVRVKLPDTQEPFTEKETVNVKITETTCEVCSKRKSGYYEALLQVRGEEQISEDRKTEILQTLREEFLRIHDRNREEFVTKIQEKHGGIDLYTSSAKLAKSLASLLKREYGAKISKSAELIGQTEDGRERYRVTVIARIPN</sequence>
<dbReference type="Pfam" id="PF04981">
    <property type="entry name" value="NMD3"/>
    <property type="match status" value="1"/>
</dbReference>
<evidence type="ECO:0000259" key="1">
    <source>
        <dbReference type="Pfam" id="PF04981"/>
    </source>
</evidence>
<feature type="domain" description="Nmd3 N-terminal" evidence="1">
    <location>
        <begin position="6"/>
        <end position="259"/>
    </location>
</feature>
<evidence type="ECO:0000313" key="3">
    <source>
        <dbReference type="Proteomes" id="UP000070257"/>
    </source>
</evidence>
<proteinExistence type="predicted"/>
<keyword evidence="3" id="KW-1185">Reference proteome</keyword>